<comment type="caution">
    <text evidence="1">The sequence shown here is derived from an EMBL/GenBank/DDBJ whole genome shotgun (WGS) entry which is preliminary data.</text>
</comment>
<dbReference type="EMBL" id="CM043020">
    <property type="protein sequence ID" value="KAI4458957.1"/>
    <property type="molecule type" value="Genomic_DNA"/>
</dbReference>
<organism evidence="1 2">
    <name type="scientific">Holotrichia oblita</name>
    <name type="common">Chafer beetle</name>
    <dbReference type="NCBI Taxonomy" id="644536"/>
    <lineage>
        <taxon>Eukaryota</taxon>
        <taxon>Metazoa</taxon>
        <taxon>Ecdysozoa</taxon>
        <taxon>Arthropoda</taxon>
        <taxon>Hexapoda</taxon>
        <taxon>Insecta</taxon>
        <taxon>Pterygota</taxon>
        <taxon>Neoptera</taxon>
        <taxon>Endopterygota</taxon>
        <taxon>Coleoptera</taxon>
        <taxon>Polyphaga</taxon>
        <taxon>Scarabaeiformia</taxon>
        <taxon>Scarabaeidae</taxon>
        <taxon>Melolonthinae</taxon>
        <taxon>Holotrichia</taxon>
    </lineage>
</organism>
<proteinExistence type="predicted"/>
<evidence type="ECO:0000313" key="2">
    <source>
        <dbReference type="Proteomes" id="UP001056778"/>
    </source>
</evidence>
<sequence>MIKNFAIILLVLLCTKRSYSELYTALVELEGLLHTEYAVITAIKNYITAQEQKMLLLRKYVEAYTDQYKKASEDVQAYVESPINAYLLVKRLTTDLEVVQDLIITNTESISDIDKLKPGLKFPSDEDLNGAAMALARLQDTYKLDTSSLANGEINGVKCAAELTAADCFELGRQSYTNADHYHAQLWMMEADERLKREVNQTVERSEILEYLAFSTYKLGDVRLALDLTNEILELIPTHERALINKVYYQDEIAKRNAAQPKGEDGSIQTSVQNKTEDMLFYEALCRGEIKPSDEILAQLKCRYTDNGNPFLKIAPFKVEEAYLDPKILIFHDVMADNEIATIKALARPHFKRARVKRYTTDALNITNYRISKSAWLKEIDHKHVADVVQRVEDMTGLSMETAENLQVVNYGIGGHFWPHYDFATKGDPKAFKRFERKRIATVLLYMSDVAQGGATVFPYLNIAIWPKKGTAAFWYNLHSSGEGDVYTMHGACPVLSGSKWGIYDTKYVEAYTDQYKKASEDVQAYIENPINAYLLVKRLTTDWEVVRNLIITNTEFIADFDKLKSSLKFPSNEDLNGAAMGLTRLQHIYKLDTSSLANGEINGVKYATELTAGDCFELGRLSYNNADYYHTQLWMTEADERLKRKGEIRPSDEILAELKCRYMHNGNPFLKIAPFKVEEAYLDPQILIFHDVMADHEIATIKALARPHFQRAIVQNFTTGTSKTANYRISKTAWLIKTLHEHIKDVVQRVGDMTGLTIKSAEDLQVVNYGIGGHYEPHYDFAKKEETNSFRSFGFGNRIATVLFYMSDVAQGGATAFVNLKVAVRPKKGTAVFWYNLHSSGEGDSRTLHAACPILTGSKWVCSEWIHENDQEFRRPCDLERPPPEYTT</sequence>
<keyword evidence="2" id="KW-1185">Reference proteome</keyword>
<reference evidence="1" key="1">
    <citation type="submission" date="2022-04" db="EMBL/GenBank/DDBJ databases">
        <title>Chromosome-scale genome assembly of Holotrichia oblita Faldermann.</title>
        <authorList>
            <person name="Rongchong L."/>
        </authorList>
    </citation>
    <scope>NUCLEOTIDE SEQUENCE</scope>
    <source>
        <strain evidence="1">81SQS9</strain>
    </source>
</reference>
<gene>
    <name evidence="1" type="ORF">MML48_6g00015578</name>
</gene>
<evidence type="ECO:0000313" key="1">
    <source>
        <dbReference type="EMBL" id="KAI4458957.1"/>
    </source>
</evidence>
<protein>
    <submittedName>
        <fullName evidence="1">Prolyl 4-hydroxylase alpha subunit</fullName>
    </submittedName>
</protein>
<dbReference type="Proteomes" id="UP001056778">
    <property type="component" value="Chromosome 6"/>
</dbReference>
<name>A0ACB9SWN3_HOLOL</name>
<accession>A0ACB9SWN3</accession>